<dbReference type="OrthoDB" id="947434at2"/>
<protein>
    <submittedName>
        <fullName evidence="3">Outer membrane protein with beta-barrel domain</fullName>
    </submittedName>
</protein>
<gene>
    <name evidence="3" type="ORF">C8N46_10242</name>
</gene>
<comment type="caution">
    <text evidence="3">The sequence shown here is derived from an EMBL/GenBank/DDBJ whole genome shotgun (WGS) entry which is preliminary data.</text>
</comment>
<sequence>MKKISILFVLLAIGFTAHAQKISFGFKGGLNSSWVTGDESDGVTPRIGVHLGVMSEFSLSEKFSLQPELVYSQQGAQQDVAFISQGMTIAETELKARHNYLNLPILAKYYVAKNFSIEAGPQIGFLLSAEQEGNGVEVDAKSALKNIDFAASLGVSYKFDSGLNFSARYNAGLSNVNDIDGVDDKNYNGVLQISIGYFLK</sequence>
<feature type="domain" description="Outer membrane protein beta-barrel" evidence="2">
    <location>
        <begin position="19"/>
        <end position="176"/>
    </location>
</feature>
<dbReference type="Proteomes" id="UP000244090">
    <property type="component" value="Unassembled WGS sequence"/>
</dbReference>
<dbReference type="Pfam" id="PF13568">
    <property type="entry name" value="OMP_b-brl_2"/>
    <property type="match status" value="1"/>
</dbReference>
<feature type="chain" id="PRO_5015605884" evidence="1">
    <location>
        <begin position="20"/>
        <end position="200"/>
    </location>
</feature>
<organism evidence="3 4">
    <name type="scientific">Kordia periserrulae</name>
    <dbReference type="NCBI Taxonomy" id="701523"/>
    <lineage>
        <taxon>Bacteria</taxon>
        <taxon>Pseudomonadati</taxon>
        <taxon>Bacteroidota</taxon>
        <taxon>Flavobacteriia</taxon>
        <taxon>Flavobacteriales</taxon>
        <taxon>Flavobacteriaceae</taxon>
        <taxon>Kordia</taxon>
    </lineage>
</organism>
<dbReference type="EMBL" id="QBKT01000002">
    <property type="protein sequence ID" value="PTX62646.1"/>
    <property type="molecule type" value="Genomic_DNA"/>
</dbReference>
<proteinExistence type="predicted"/>
<evidence type="ECO:0000313" key="3">
    <source>
        <dbReference type="EMBL" id="PTX62646.1"/>
    </source>
</evidence>
<feature type="signal peptide" evidence="1">
    <location>
        <begin position="1"/>
        <end position="19"/>
    </location>
</feature>
<keyword evidence="1" id="KW-0732">Signal</keyword>
<dbReference type="AlphaFoldDB" id="A0A2T6C2U3"/>
<keyword evidence="4" id="KW-1185">Reference proteome</keyword>
<dbReference type="InterPro" id="IPR025665">
    <property type="entry name" value="Beta-barrel_OMP_2"/>
</dbReference>
<evidence type="ECO:0000259" key="2">
    <source>
        <dbReference type="Pfam" id="PF13568"/>
    </source>
</evidence>
<reference evidence="3 4" key="1">
    <citation type="submission" date="2018-04" db="EMBL/GenBank/DDBJ databases">
        <title>Genomic Encyclopedia of Archaeal and Bacterial Type Strains, Phase II (KMG-II): from individual species to whole genera.</title>
        <authorList>
            <person name="Goeker M."/>
        </authorList>
    </citation>
    <scope>NUCLEOTIDE SEQUENCE [LARGE SCALE GENOMIC DNA]</scope>
    <source>
        <strain evidence="3 4">DSM 25731</strain>
    </source>
</reference>
<evidence type="ECO:0000256" key="1">
    <source>
        <dbReference type="SAM" id="SignalP"/>
    </source>
</evidence>
<dbReference type="RefSeq" id="WP_108114116.1">
    <property type="nucleotide sequence ID" value="NZ_QBKT01000002.1"/>
</dbReference>
<accession>A0A2T6C2U3</accession>
<name>A0A2T6C2U3_9FLAO</name>
<evidence type="ECO:0000313" key="4">
    <source>
        <dbReference type="Proteomes" id="UP000244090"/>
    </source>
</evidence>